<sequence length="102" mass="11706">MDVGDALQLLADPYRCRLVLTSLEHNPEDESDISAVMADDAEEFEELSLKMYHHHLPKLEKAGVIEWDRSENVVRKGPTFEELVPLLRLIDDHQEELPGGWL</sequence>
<name>A0ABD5YY66_9EURY</name>
<comment type="caution">
    <text evidence="2">The sequence shown here is derived from an EMBL/GenBank/DDBJ whole genome shotgun (WGS) entry which is preliminary data.</text>
</comment>
<keyword evidence="3" id="KW-1185">Reference proteome</keyword>
<organism evidence="2 3">
    <name type="scientific">Halocatena marina</name>
    <dbReference type="NCBI Taxonomy" id="2934937"/>
    <lineage>
        <taxon>Archaea</taxon>
        <taxon>Methanobacteriati</taxon>
        <taxon>Methanobacteriota</taxon>
        <taxon>Stenosarchaea group</taxon>
        <taxon>Halobacteria</taxon>
        <taxon>Halobacteriales</taxon>
        <taxon>Natronomonadaceae</taxon>
        <taxon>Halocatena</taxon>
    </lineage>
</organism>
<gene>
    <name evidence="2" type="ORF">ACFQL7_23965</name>
</gene>
<feature type="domain" description="DUF7344" evidence="1">
    <location>
        <begin position="32"/>
        <end position="75"/>
    </location>
</feature>
<dbReference type="Gene3D" id="1.10.10.10">
    <property type="entry name" value="Winged helix-like DNA-binding domain superfamily/Winged helix DNA-binding domain"/>
    <property type="match status" value="1"/>
</dbReference>
<evidence type="ECO:0000313" key="3">
    <source>
        <dbReference type="Proteomes" id="UP001596417"/>
    </source>
</evidence>
<accession>A0ABD5YY66</accession>
<dbReference type="InterPro" id="IPR036388">
    <property type="entry name" value="WH-like_DNA-bd_sf"/>
</dbReference>
<dbReference type="InterPro" id="IPR055768">
    <property type="entry name" value="DUF7344"/>
</dbReference>
<dbReference type="GeneID" id="76202254"/>
<dbReference type="SUPFAM" id="SSF46785">
    <property type="entry name" value="Winged helix' DNA-binding domain"/>
    <property type="match status" value="1"/>
</dbReference>
<dbReference type="EMBL" id="JBHTAX010000005">
    <property type="protein sequence ID" value="MFC7192565.1"/>
    <property type="molecule type" value="Genomic_DNA"/>
</dbReference>
<dbReference type="InterPro" id="IPR036390">
    <property type="entry name" value="WH_DNA-bd_sf"/>
</dbReference>
<evidence type="ECO:0000259" key="1">
    <source>
        <dbReference type="Pfam" id="PF24035"/>
    </source>
</evidence>
<evidence type="ECO:0000313" key="2">
    <source>
        <dbReference type="EMBL" id="MFC7192565.1"/>
    </source>
</evidence>
<proteinExistence type="predicted"/>
<dbReference type="AlphaFoldDB" id="A0ABD5YY66"/>
<protein>
    <submittedName>
        <fullName evidence="2">Transcriptional regulator</fullName>
    </submittedName>
</protein>
<dbReference type="RefSeq" id="WP_264556594.1">
    <property type="nucleotide sequence ID" value="NZ_CP109981.1"/>
</dbReference>
<dbReference type="Pfam" id="PF24035">
    <property type="entry name" value="DUF7344"/>
    <property type="match status" value="1"/>
</dbReference>
<reference evidence="2 3" key="1">
    <citation type="journal article" date="2019" name="Int. J. Syst. Evol. Microbiol.">
        <title>The Global Catalogue of Microorganisms (GCM) 10K type strain sequencing project: providing services to taxonomists for standard genome sequencing and annotation.</title>
        <authorList>
            <consortium name="The Broad Institute Genomics Platform"/>
            <consortium name="The Broad Institute Genome Sequencing Center for Infectious Disease"/>
            <person name="Wu L."/>
            <person name="Ma J."/>
        </authorList>
    </citation>
    <scope>NUCLEOTIDE SEQUENCE [LARGE SCALE GENOMIC DNA]</scope>
    <source>
        <strain evidence="2 3">RDMS1</strain>
    </source>
</reference>
<dbReference type="Proteomes" id="UP001596417">
    <property type="component" value="Unassembled WGS sequence"/>
</dbReference>